<comment type="caution">
    <text evidence="3">The sequence shown here is derived from an EMBL/GenBank/DDBJ whole genome shotgun (WGS) entry which is preliminary data.</text>
</comment>
<keyword evidence="4" id="KW-1185">Reference proteome</keyword>
<dbReference type="EMBL" id="JH711574">
    <property type="protein sequence ID" value="EIW85705.1"/>
    <property type="molecule type" value="Genomic_DNA"/>
</dbReference>
<sequence length="378" mass="41995">MLSHVLKQKSRLRRSFAPQTKNKPDDCRLSHELVEVACEQEGEDISWYLMIESRSVYPNDRPVLKRPPRKRSTTLASLLNVSQATDAPPCVYPLWDGPVEEPIVPRAHLPEDATSAVPTPLIFCDNLSSFSKIAEWRSHQDDDAISEVLSLLPSERPELHARDSMTPLLVHTPETLESELPITPRFVNVVPSPERSPKKLEVPRTPSLVKRVSKKARGMAQKLVPGSSSKRPPMNINKSLPAVPVCTLVDYYEPARPQGTTDADALQELLSTYPAFPPASKPDDGSEPHLTFRGRKFFPKCDIGYGGFAVVWAGVTDEGEEIAIKVIHKPLVVMNAGKSLDTAIKQLENEWAALQMVTEAASPFYADLLYSFEDGENI</sequence>
<dbReference type="GeneID" id="19204791"/>
<name>A0A5M3N4D5_CONPW</name>
<dbReference type="RefSeq" id="XP_007765112.1">
    <property type="nucleotide sequence ID" value="XM_007766922.1"/>
</dbReference>
<feature type="binding site" evidence="1">
    <location>
        <position position="325"/>
    </location>
    <ligand>
        <name>ATP</name>
        <dbReference type="ChEBI" id="CHEBI:30616"/>
    </ligand>
</feature>
<proteinExistence type="predicted"/>
<dbReference type="InterPro" id="IPR011009">
    <property type="entry name" value="Kinase-like_dom_sf"/>
</dbReference>
<keyword evidence="1" id="KW-0547">Nucleotide-binding</keyword>
<organism evidence="3 4">
    <name type="scientific">Coniophora puteana (strain RWD-64-598)</name>
    <name type="common">Brown rot fungus</name>
    <dbReference type="NCBI Taxonomy" id="741705"/>
    <lineage>
        <taxon>Eukaryota</taxon>
        <taxon>Fungi</taxon>
        <taxon>Dikarya</taxon>
        <taxon>Basidiomycota</taxon>
        <taxon>Agaricomycotina</taxon>
        <taxon>Agaricomycetes</taxon>
        <taxon>Agaricomycetidae</taxon>
        <taxon>Boletales</taxon>
        <taxon>Coniophorineae</taxon>
        <taxon>Coniophoraceae</taxon>
        <taxon>Coniophora</taxon>
    </lineage>
</organism>
<reference evidence="4" key="1">
    <citation type="journal article" date="2012" name="Science">
        <title>The Paleozoic origin of enzymatic lignin decomposition reconstructed from 31 fungal genomes.</title>
        <authorList>
            <person name="Floudas D."/>
            <person name="Binder M."/>
            <person name="Riley R."/>
            <person name="Barry K."/>
            <person name="Blanchette R.A."/>
            <person name="Henrissat B."/>
            <person name="Martinez A.T."/>
            <person name="Otillar R."/>
            <person name="Spatafora J.W."/>
            <person name="Yadav J.S."/>
            <person name="Aerts A."/>
            <person name="Benoit I."/>
            <person name="Boyd A."/>
            <person name="Carlson A."/>
            <person name="Copeland A."/>
            <person name="Coutinho P.M."/>
            <person name="de Vries R.P."/>
            <person name="Ferreira P."/>
            <person name="Findley K."/>
            <person name="Foster B."/>
            <person name="Gaskell J."/>
            <person name="Glotzer D."/>
            <person name="Gorecki P."/>
            <person name="Heitman J."/>
            <person name="Hesse C."/>
            <person name="Hori C."/>
            <person name="Igarashi K."/>
            <person name="Jurgens J.A."/>
            <person name="Kallen N."/>
            <person name="Kersten P."/>
            <person name="Kohler A."/>
            <person name="Kuees U."/>
            <person name="Kumar T.K.A."/>
            <person name="Kuo A."/>
            <person name="LaButti K."/>
            <person name="Larrondo L.F."/>
            <person name="Lindquist E."/>
            <person name="Ling A."/>
            <person name="Lombard V."/>
            <person name="Lucas S."/>
            <person name="Lundell T."/>
            <person name="Martin R."/>
            <person name="McLaughlin D.J."/>
            <person name="Morgenstern I."/>
            <person name="Morin E."/>
            <person name="Murat C."/>
            <person name="Nagy L.G."/>
            <person name="Nolan M."/>
            <person name="Ohm R.A."/>
            <person name="Patyshakuliyeva A."/>
            <person name="Rokas A."/>
            <person name="Ruiz-Duenas F.J."/>
            <person name="Sabat G."/>
            <person name="Salamov A."/>
            <person name="Samejima M."/>
            <person name="Schmutz J."/>
            <person name="Slot J.C."/>
            <person name="St John F."/>
            <person name="Stenlid J."/>
            <person name="Sun H."/>
            <person name="Sun S."/>
            <person name="Syed K."/>
            <person name="Tsang A."/>
            <person name="Wiebenga A."/>
            <person name="Young D."/>
            <person name="Pisabarro A."/>
            <person name="Eastwood D.C."/>
            <person name="Martin F."/>
            <person name="Cullen D."/>
            <person name="Grigoriev I.V."/>
            <person name="Hibbett D.S."/>
        </authorList>
    </citation>
    <scope>NUCLEOTIDE SEQUENCE [LARGE SCALE GENOMIC DNA]</scope>
    <source>
        <strain evidence="4">RWD-64-598 SS2</strain>
    </source>
</reference>
<evidence type="ECO:0000256" key="2">
    <source>
        <dbReference type="SAM" id="MobiDB-lite"/>
    </source>
</evidence>
<dbReference type="PROSITE" id="PS00107">
    <property type="entry name" value="PROTEIN_KINASE_ATP"/>
    <property type="match status" value="1"/>
</dbReference>
<dbReference type="OrthoDB" id="1668230at2759"/>
<dbReference type="Proteomes" id="UP000053558">
    <property type="component" value="Unassembled WGS sequence"/>
</dbReference>
<dbReference type="SUPFAM" id="SSF56112">
    <property type="entry name" value="Protein kinase-like (PK-like)"/>
    <property type="match status" value="1"/>
</dbReference>
<keyword evidence="1" id="KW-0067">ATP-binding</keyword>
<feature type="compositionally biased region" description="Basic residues" evidence="2">
    <location>
        <begin position="1"/>
        <end position="14"/>
    </location>
</feature>
<protein>
    <recommendedName>
        <fullName evidence="5">Protein kinase domain-containing protein</fullName>
    </recommendedName>
</protein>
<dbReference type="GO" id="GO:0005524">
    <property type="term" value="F:ATP binding"/>
    <property type="evidence" value="ECO:0007669"/>
    <property type="project" value="UniProtKB-UniRule"/>
</dbReference>
<evidence type="ECO:0000313" key="3">
    <source>
        <dbReference type="EMBL" id="EIW85705.1"/>
    </source>
</evidence>
<gene>
    <name evidence="3" type="ORF">CONPUDRAFT_162844</name>
</gene>
<evidence type="ECO:0008006" key="5">
    <source>
        <dbReference type="Google" id="ProtNLM"/>
    </source>
</evidence>
<feature type="region of interest" description="Disordered" evidence="2">
    <location>
        <begin position="1"/>
        <end position="24"/>
    </location>
</feature>
<evidence type="ECO:0000256" key="1">
    <source>
        <dbReference type="PROSITE-ProRule" id="PRU10141"/>
    </source>
</evidence>
<dbReference type="InterPro" id="IPR017441">
    <property type="entry name" value="Protein_kinase_ATP_BS"/>
</dbReference>
<dbReference type="AlphaFoldDB" id="A0A5M3N4D5"/>
<dbReference type="KEGG" id="cput:CONPUDRAFT_162844"/>
<feature type="region of interest" description="Disordered" evidence="2">
    <location>
        <begin position="192"/>
        <end position="236"/>
    </location>
</feature>
<evidence type="ECO:0000313" key="4">
    <source>
        <dbReference type="Proteomes" id="UP000053558"/>
    </source>
</evidence>
<dbReference type="Gene3D" id="3.30.200.20">
    <property type="entry name" value="Phosphorylase Kinase, domain 1"/>
    <property type="match status" value="1"/>
</dbReference>
<accession>A0A5M3N4D5</accession>